<feature type="repeat" description="TPR" evidence="3">
    <location>
        <begin position="90"/>
        <end position="123"/>
    </location>
</feature>
<feature type="region of interest" description="Disordered" evidence="4">
    <location>
        <begin position="384"/>
        <end position="440"/>
    </location>
</feature>
<evidence type="ECO:0008006" key="8">
    <source>
        <dbReference type="Google" id="ProtNLM"/>
    </source>
</evidence>
<dbReference type="EMBL" id="BMGI01000005">
    <property type="protein sequence ID" value="GGD43018.1"/>
    <property type="molecule type" value="Genomic_DNA"/>
</dbReference>
<dbReference type="Pfam" id="PF13432">
    <property type="entry name" value="TPR_16"/>
    <property type="match status" value="1"/>
</dbReference>
<feature type="signal peptide" evidence="5">
    <location>
        <begin position="1"/>
        <end position="20"/>
    </location>
</feature>
<accession>A0ABQ1QU46</accession>
<feature type="repeat" description="TPR" evidence="3">
    <location>
        <begin position="124"/>
        <end position="157"/>
    </location>
</feature>
<dbReference type="PANTHER" id="PTHR45586:SF1">
    <property type="entry name" value="LIPOPOLYSACCHARIDE ASSEMBLY PROTEIN B"/>
    <property type="match status" value="1"/>
</dbReference>
<evidence type="ECO:0000256" key="1">
    <source>
        <dbReference type="ARBA" id="ARBA00022737"/>
    </source>
</evidence>
<organism evidence="6 7">
    <name type="scientific">Sinisalibacter lacisalsi</name>
    <dbReference type="NCBI Taxonomy" id="1526570"/>
    <lineage>
        <taxon>Bacteria</taxon>
        <taxon>Pseudomonadati</taxon>
        <taxon>Pseudomonadota</taxon>
        <taxon>Alphaproteobacteria</taxon>
        <taxon>Rhodobacterales</taxon>
        <taxon>Roseobacteraceae</taxon>
        <taxon>Sinisalibacter</taxon>
    </lineage>
</organism>
<dbReference type="Gene3D" id="1.25.40.10">
    <property type="entry name" value="Tetratricopeptide repeat domain"/>
    <property type="match status" value="1"/>
</dbReference>
<feature type="chain" id="PRO_5046890650" description="Tetratricopeptide repeat protein" evidence="5">
    <location>
        <begin position="21"/>
        <end position="703"/>
    </location>
</feature>
<comment type="caution">
    <text evidence="6">The sequence shown here is derived from an EMBL/GenBank/DDBJ whole genome shotgun (WGS) entry which is preliminary data.</text>
</comment>
<gene>
    <name evidence="6" type="ORF">GCM10011358_28540</name>
</gene>
<evidence type="ECO:0000256" key="2">
    <source>
        <dbReference type="ARBA" id="ARBA00022803"/>
    </source>
</evidence>
<evidence type="ECO:0000256" key="4">
    <source>
        <dbReference type="SAM" id="MobiDB-lite"/>
    </source>
</evidence>
<protein>
    <recommendedName>
        <fullName evidence="8">Tetratricopeptide repeat protein</fullName>
    </recommendedName>
</protein>
<keyword evidence="2 3" id="KW-0802">TPR repeat</keyword>
<feature type="compositionally biased region" description="Low complexity" evidence="4">
    <location>
        <begin position="399"/>
        <end position="425"/>
    </location>
</feature>
<feature type="compositionally biased region" description="Pro residues" evidence="4">
    <location>
        <begin position="426"/>
        <end position="435"/>
    </location>
</feature>
<evidence type="ECO:0000313" key="7">
    <source>
        <dbReference type="Proteomes" id="UP000617355"/>
    </source>
</evidence>
<keyword evidence="7" id="KW-1185">Reference proteome</keyword>
<sequence>MKRGVAAVALVLALASGAQAEGDDALSQARAAQARLDFAAAYSALAAAIAERPDAPDAYLARAALHRTLDRPALALADLDRARRRAPEAPEAEVATGDIWLENNAFSRAIRAYDAALARAPDHLPALVGRARAYTRAGLVGNALADYDRALALAPDDAALAAARDAIVNARAARQAETIRYDPAALMAPEFRIEQGPPGADAHLVIVEVGTDLAARNAEPDPAALARALETGALRLTRLFTYTGEDSAIWANLALICGGSEAFETLRTTFRGEAGRTALAAIGASGDLAPLKALVAEAYAGAGVDAARVESCAFDRGMALRYLADWSEKHDSHAWKGVNFYDYWPVLVWNDAPLPADEVNARLQALAPPPEASIVAEPVAVATEDPGEDDATPPDDPAPAEAVAPDAQDAPDGDTAVDAPATADLAPPPMPPAPAPVTAQGSVPAELRGIYAPGLVECLAYDARRAAAQRLDDILPAVNPLDGPPVGTILLTSRRLHLFNATDTECGLAALPETDAEAPWQAGFACTNALAKGVIAPLGLVRVDGEGPAPRLEARLGEAPPVPLVQCRAFGLLGRDAGPLWRFDATECRLRAEVAAGGFTFEVGPAGHLMLRLQPEAAGAGEPPRLWLDGTAWDDGRPTETETGWQVDLGPFSGAAERLGLGLFLEAAGGGAPGRLRLPLLGSAAAMAQLAACAPGAGAAPEP</sequence>
<dbReference type="SUPFAM" id="SSF48452">
    <property type="entry name" value="TPR-like"/>
    <property type="match status" value="1"/>
</dbReference>
<proteinExistence type="predicted"/>
<keyword evidence="1" id="KW-0677">Repeat</keyword>
<name>A0ABQ1QU46_9RHOB</name>
<evidence type="ECO:0000256" key="5">
    <source>
        <dbReference type="SAM" id="SignalP"/>
    </source>
</evidence>
<dbReference type="Proteomes" id="UP000617355">
    <property type="component" value="Unassembled WGS sequence"/>
</dbReference>
<dbReference type="PROSITE" id="PS50005">
    <property type="entry name" value="TPR"/>
    <property type="match status" value="2"/>
</dbReference>
<evidence type="ECO:0000256" key="3">
    <source>
        <dbReference type="PROSITE-ProRule" id="PRU00339"/>
    </source>
</evidence>
<keyword evidence="5" id="KW-0732">Signal</keyword>
<dbReference type="SMART" id="SM00028">
    <property type="entry name" value="TPR"/>
    <property type="match status" value="3"/>
</dbReference>
<dbReference type="InterPro" id="IPR019734">
    <property type="entry name" value="TPR_rpt"/>
</dbReference>
<dbReference type="PANTHER" id="PTHR45586">
    <property type="entry name" value="TPR REPEAT-CONTAINING PROTEIN PA4667"/>
    <property type="match status" value="1"/>
</dbReference>
<dbReference type="InterPro" id="IPR051012">
    <property type="entry name" value="CellSynth/LPSAsmb/PSIAsmb"/>
</dbReference>
<evidence type="ECO:0000313" key="6">
    <source>
        <dbReference type="EMBL" id="GGD43018.1"/>
    </source>
</evidence>
<dbReference type="InterPro" id="IPR011990">
    <property type="entry name" value="TPR-like_helical_dom_sf"/>
</dbReference>
<reference evidence="7" key="1">
    <citation type="journal article" date="2019" name="Int. J. Syst. Evol. Microbiol.">
        <title>The Global Catalogue of Microorganisms (GCM) 10K type strain sequencing project: providing services to taxonomists for standard genome sequencing and annotation.</title>
        <authorList>
            <consortium name="The Broad Institute Genomics Platform"/>
            <consortium name="The Broad Institute Genome Sequencing Center for Infectious Disease"/>
            <person name="Wu L."/>
            <person name="Ma J."/>
        </authorList>
    </citation>
    <scope>NUCLEOTIDE SEQUENCE [LARGE SCALE GENOMIC DNA]</scope>
    <source>
        <strain evidence="7">CGMCC 1.12922</strain>
    </source>
</reference>